<dbReference type="Proteomes" id="UP000251431">
    <property type="component" value="Unassembled WGS sequence"/>
</dbReference>
<sequence length="271" mass="31569">MEVDAKLIKEITFKQIGSNCGIYALAFTINFHLAKNNKPIMTKKSSRLLIGELTKEAVNQNYSIVGEFFDLKKYQAFINSPEAQKTIEKYIPGLKINAELVDRQHDVRPTQKEEFILAYARPKNTHIVPVIDINKQQVKYVNAQKLCTKKRRSIERTKFKVRSYRIKRLFIRPILFMETYIAMLSILGMMLLMLFTNESYLSFVQVNSFVMAYSLTSISAILGYSIIFVLMNVFNIARFEEMRIELRNTKYLKDIPAIKLDKLVKVSFLHN</sequence>
<feature type="transmembrane region" description="Helical" evidence="1">
    <location>
        <begin position="16"/>
        <end position="34"/>
    </location>
</feature>
<gene>
    <name evidence="2" type="ORF">NCTC7582_05262</name>
</gene>
<organism evidence="2 3">
    <name type="scientific">Lysinibacillus capsici</name>
    <dbReference type="NCBI Taxonomy" id="2115968"/>
    <lineage>
        <taxon>Bacteria</taxon>
        <taxon>Bacillati</taxon>
        <taxon>Bacillota</taxon>
        <taxon>Bacilli</taxon>
        <taxon>Bacillales</taxon>
        <taxon>Bacillaceae</taxon>
        <taxon>Lysinibacillus</taxon>
    </lineage>
</organism>
<evidence type="ECO:0000313" key="2">
    <source>
        <dbReference type="EMBL" id="SPU40718.1"/>
    </source>
</evidence>
<evidence type="ECO:0000313" key="3">
    <source>
        <dbReference type="Proteomes" id="UP000251431"/>
    </source>
</evidence>
<dbReference type="AlphaFoldDB" id="A0A2X1A6B9"/>
<name>A0A2X1A6B9_9BACI</name>
<dbReference type="EMBL" id="UAQE01000010">
    <property type="protein sequence ID" value="SPU40718.1"/>
    <property type="molecule type" value="Genomic_DNA"/>
</dbReference>
<evidence type="ECO:0000256" key="1">
    <source>
        <dbReference type="SAM" id="Phobius"/>
    </source>
</evidence>
<feature type="transmembrane region" description="Helical" evidence="1">
    <location>
        <begin position="215"/>
        <end position="237"/>
    </location>
</feature>
<keyword evidence="1" id="KW-1133">Transmembrane helix</keyword>
<keyword evidence="1" id="KW-0472">Membrane</keyword>
<reference evidence="2 3" key="1">
    <citation type="submission" date="2018-06" db="EMBL/GenBank/DDBJ databases">
        <authorList>
            <consortium name="Pathogen Informatics"/>
            <person name="Doyle S."/>
        </authorList>
    </citation>
    <scope>NUCLEOTIDE SEQUENCE [LARGE SCALE GENOMIC DNA]</scope>
    <source>
        <strain evidence="2 3">NCTC7582</strain>
    </source>
</reference>
<accession>A0A2X1A6B9</accession>
<feature type="transmembrane region" description="Helical" evidence="1">
    <location>
        <begin position="169"/>
        <end position="195"/>
    </location>
</feature>
<protein>
    <submittedName>
        <fullName evidence="2">Uncharacterized protein</fullName>
    </submittedName>
</protein>
<dbReference type="RefSeq" id="WP_112118956.1">
    <property type="nucleotide sequence ID" value="NZ_UAQE01000010.1"/>
</dbReference>
<proteinExistence type="predicted"/>
<keyword evidence="1" id="KW-0812">Transmembrane</keyword>